<accession>A0A8H4ANM1</accession>
<organism evidence="1 2">
    <name type="scientific">Gigaspora margarita</name>
    <dbReference type="NCBI Taxonomy" id="4874"/>
    <lineage>
        <taxon>Eukaryota</taxon>
        <taxon>Fungi</taxon>
        <taxon>Fungi incertae sedis</taxon>
        <taxon>Mucoromycota</taxon>
        <taxon>Glomeromycotina</taxon>
        <taxon>Glomeromycetes</taxon>
        <taxon>Diversisporales</taxon>
        <taxon>Gigasporaceae</taxon>
        <taxon>Gigaspora</taxon>
    </lineage>
</organism>
<sequence length="135" mass="15038">MPEDSKKLLHHLTDGFLFLSTSAPNSFIRPFEITEQFALLSTCTIFPNGLGHEISASDCDPSGTVWVAYLFARKQFELDLILVARYSLVSEELDSDSFYECAKVLVSSSFLLEVVLLFSLSLESEDDSFKINALG</sequence>
<evidence type="ECO:0000313" key="2">
    <source>
        <dbReference type="Proteomes" id="UP000439903"/>
    </source>
</evidence>
<reference evidence="1 2" key="1">
    <citation type="journal article" date="2019" name="Environ. Microbiol.">
        <title>At the nexus of three kingdoms: the genome of the mycorrhizal fungus Gigaspora margarita provides insights into plant, endobacterial and fungal interactions.</title>
        <authorList>
            <person name="Venice F."/>
            <person name="Ghignone S."/>
            <person name="Salvioli di Fossalunga A."/>
            <person name="Amselem J."/>
            <person name="Novero M."/>
            <person name="Xianan X."/>
            <person name="Sedzielewska Toro K."/>
            <person name="Morin E."/>
            <person name="Lipzen A."/>
            <person name="Grigoriev I.V."/>
            <person name="Henrissat B."/>
            <person name="Martin F.M."/>
            <person name="Bonfante P."/>
        </authorList>
    </citation>
    <scope>NUCLEOTIDE SEQUENCE [LARGE SCALE GENOMIC DNA]</scope>
    <source>
        <strain evidence="1 2">BEG34</strain>
    </source>
</reference>
<dbReference type="Proteomes" id="UP000439903">
    <property type="component" value="Unassembled WGS sequence"/>
</dbReference>
<dbReference type="EMBL" id="WTPW01000382">
    <property type="protein sequence ID" value="KAF0517028.1"/>
    <property type="molecule type" value="Genomic_DNA"/>
</dbReference>
<comment type="caution">
    <text evidence="1">The sequence shown here is derived from an EMBL/GenBank/DDBJ whole genome shotgun (WGS) entry which is preliminary data.</text>
</comment>
<evidence type="ECO:0000313" key="1">
    <source>
        <dbReference type="EMBL" id="KAF0517028.1"/>
    </source>
</evidence>
<gene>
    <name evidence="1" type="ORF">F8M41_017022</name>
</gene>
<protein>
    <submittedName>
        <fullName evidence="1">Uncharacterized protein</fullName>
    </submittedName>
</protein>
<name>A0A8H4ANM1_GIGMA</name>
<dbReference type="AlphaFoldDB" id="A0A8H4ANM1"/>
<keyword evidence="2" id="KW-1185">Reference proteome</keyword>
<proteinExistence type="predicted"/>